<feature type="compositionally biased region" description="Pro residues" evidence="1">
    <location>
        <begin position="121"/>
        <end position="134"/>
    </location>
</feature>
<keyword evidence="3" id="KW-1185">Reference proteome</keyword>
<gene>
    <name evidence="2" type="ORF">L198_03386</name>
</gene>
<feature type="compositionally biased region" description="Basic and acidic residues" evidence="1">
    <location>
        <begin position="208"/>
        <end position="218"/>
    </location>
</feature>
<feature type="compositionally biased region" description="Low complexity" evidence="1">
    <location>
        <begin position="111"/>
        <end position="120"/>
    </location>
</feature>
<dbReference type="GeneID" id="30192599"/>
<evidence type="ECO:0000313" key="2">
    <source>
        <dbReference type="EMBL" id="ODN99542.1"/>
    </source>
</evidence>
<dbReference type="Proteomes" id="UP000094819">
    <property type="component" value="Unassembled WGS sequence"/>
</dbReference>
<reference evidence="2 3" key="1">
    <citation type="submission" date="2016-06" db="EMBL/GenBank/DDBJ databases">
        <title>Evolution of pathogenesis and genome organization in the Tremellales.</title>
        <authorList>
            <person name="Cuomo C."/>
            <person name="Litvintseva A."/>
            <person name="Heitman J."/>
            <person name="Chen Y."/>
            <person name="Sun S."/>
            <person name="Springer D."/>
            <person name="Dromer F."/>
            <person name="Young S."/>
            <person name="Zeng Q."/>
            <person name="Chapman S."/>
            <person name="Gujja S."/>
            <person name="Saif S."/>
            <person name="Birren B."/>
        </authorList>
    </citation>
    <scope>NUCLEOTIDE SEQUENCE [LARGE SCALE GENOMIC DNA]</scope>
    <source>
        <strain evidence="2 3">CBS 7118</strain>
    </source>
</reference>
<name>A0A1E3JFC9_9TREE</name>
<feature type="region of interest" description="Disordered" evidence="1">
    <location>
        <begin position="206"/>
        <end position="225"/>
    </location>
</feature>
<feature type="region of interest" description="Disordered" evidence="1">
    <location>
        <begin position="79"/>
        <end position="98"/>
    </location>
</feature>
<dbReference type="OrthoDB" id="10366029at2759"/>
<proteinExistence type="predicted"/>
<evidence type="ECO:0000256" key="1">
    <source>
        <dbReference type="SAM" id="MobiDB-lite"/>
    </source>
</evidence>
<feature type="compositionally biased region" description="Polar residues" evidence="1">
    <location>
        <begin position="136"/>
        <end position="151"/>
    </location>
</feature>
<dbReference type="EMBL" id="AWGH01000008">
    <property type="protein sequence ID" value="ODN99542.1"/>
    <property type="molecule type" value="Genomic_DNA"/>
</dbReference>
<feature type="compositionally biased region" description="Polar residues" evidence="1">
    <location>
        <begin position="176"/>
        <end position="185"/>
    </location>
</feature>
<accession>A0A1E3JFC9</accession>
<feature type="compositionally biased region" description="Basic and acidic residues" evidence="1">
    <location>
        <begin position="163"/>
        <end position="175"/>
    </location>
</feature>
<protein>
    <submittedName>
        <fullName evidence="2">Uncharacterized protein</fullName>
    </submittedName>
</protein>
<dbReference type="AlphaFoldDB" id="A0A1E3JFC9"/>
<organism evidence="2 3">
    <name type="scientific">Cryptococcus wingfieldii CBS 7118</name>
    <dbReference type="NCBI Taxonomy" id="1295528"/>
    <lineage>
        <taxon>Eukaryota</taxon>
        <taxon>Fungi</taxon>
        <taxon>Dikarya</taxon>
        <taxon>Basidiomycota</taxon>
        <taxon>Agaricomycotina</taxon>
        <taxon>Tremellomycetes</taxon>
        <taxon>Tremellales</taxon>
        <taxon>Cryptococcaceae</taxon>
        <taxon>Cryptococcus</taxon>
    </lineage>
</organism>
<comment type="caution">
    <text evidence="2">The sequence shown here is derived from an EMBL/GenBank/DDBJ whole genome shotgun (WGS) entry which is preliminary data.</text>
</comment>
<evidence type="ECO:0000313" key="3">
    <source>
        <dbReference type="Proteomes" id="UP000094819"/>
    </source>
</evidence>
<sequence>MDQEEDILASYSPATVETPGLSYVQDEWIAPWSPFAPDGDETSLSLQAACAAFMESDPQAMEDVQYILNSLDDGSEMPFSNGALGQIGGDASVSSPPILSATDESFSLISPSLTSPSLITGPPPHEADLPPPRPARTNTFSSRASSDNGSTKRQRVASAVSSIDRRRGPTDRVSKIDSSSLITQSSKKHAPMVSRVLSKYTWEQLDEKDDRNEEEQAVRDLIASE</sequence>
<feature type="region of interest" description="Disordered" evidence="1">
    <location>
        <begin position="111"/>
        <end position="192"/>
    </location>
</feature>
<dbReference type="RefSeq" id="XP_019032619.1">
    <property type="nucleotide sequence ID" value="XM_019175516.1"/>
</dbReference>